<accession>A0A1J1IWI0</accession>
<dbReference type="AlphaFoldDB" id="A0A1J1IWI0"/>
<evidence type="ECO:0000256" key="1">
    <source>
        <dbReference type="PROSITE-ProRule" id="PRU00117"/>
    </source>
</evidence>
<dbReference type="GO" id="GO:0010468">
    <property type="term" value="P:regulation of gene expression"/>
    <property type="evidence" value="ECO:0007669"/>
    <property type="project" value="UniProtKB-ARBA"/>
</dbReference>
<dbReference type="InterPro" id="IPR004087">
    <property type="entry name" value="KH_dom"/>
</dbReference>
<dbReference type="EMBL" id="CVRI01000058">
    <property type="protein sequence ID" value="CRL02905.1"/>
    <property type="molecule type" value="Genomic_DNA"/>
</dbReference>
<reference evidence="4 5" key="1">
    <citation type="submission" date="2015-04" db="EMBL/GenBank/DDBJ databases">
        <authorList>
            <person name="Syromyatnikov M.Y."/>
            <person name="Popov V.N."/>
        </authorList>
    </citation>
    <scope>NUCLEOTIDE SEQUENCE [LARGE SCALE GENOMIC DNA]</scope>
</reference>
<feature type="compositionally biased region" description="Gly residues" evidence="2">
    <location>
        <begin position="120"/>
        <end position="133"/>
    </location>
</feature>
<proteinExistence type="predicted"/>
<feature type="compositionally biased region" description="Low complexity" evidence="2">
    <location>
        <begin position="105"/>
        <end position="119"/>
    </location>
</feature>
<keyword evidence="5" id="KW-1185">Reference proteome</keyword>
<dbReference type="PROSITE" id="PS50084">
    <property type="entry name" value="KH_TYPE_1"/>
    <property type="match status" value="1"/>
</dbReference>
<feature type="compositionally biased region" description="Gly residues" evidence="2">
    <location>
        <begin position="71"/>
        <end position="91"/>
    </location>
</feature>
<keyword evidence="1" id="KW-0694">RNA-binding</keyword>
<feature type="compositionally biased region" description="Basic and acidic residues" evidence="2">
    <location>
        <begin position="36"/>
        <end position="53"/>
    </location>
</feature>
<evidence type="ECO:0000256" key="2">
    <source>
        <dbReference type="SAM" id="MobiDB-lite"/>
    </source>
</evidence>
<evidence type="ECO:0000313" key="5">
    <source>
        <dbReference type="Proteomes" id="UP000183832"/>
    </source>
</evidence>
<protein>
    <submittedName>
        <fullName evidence="4">CLUMA_CG015872, isoform A</fullName>
    </submittedName>
</protein>
<dbReference type="Pfam" id="PF00013">
    <property type="entry name" value="KH_1"/>
    <property type="match status" value="1"/>
</dbReference>
<feature type="region of interest" description="Disordered" evidence="2">
    <location>
        <begin position="64"/>
        <end position="133"/>
    </location>
</feature>
<dbReference type="Gene3D" id="3.30.1370.10">
    <property type="entry name" value="K Homology domain, type 1"/>
    <property type="match status" value="1"/>
</dbReference>
<feature type="region of interest" description="Disordered" evidence="2">
    <location>
        <begin position="36"/>
        <end position="55"/>
    </location>
</feature>
<dbReference type="InterPro" id="IPR004088">
    <property type="entry name" value="KH_dom_type_1"/>
</dbReference>
<dbReference type="CDD" id="cd00105">
    <property type="entry name" value="KH-I"/>
    <property type="match status" value="1"/>
</dbReference>
<organism evidence="4 5">
    <name type="scientific">Clunio marinus</name>
    <dbReference type="NCBI Taxonomy" id="568069"/>
    <lineage>
        <taxon>Eukaryota</taxon>
        <taxon>Metazoa</taxon>
        <taxon>Ecdysozoa</taxon>
        <taxon>Arthropoda</taxon>
        <taxon>Hexapoda</taxon>
        <taxon>Insecta</taxon>
        <taxon>Pterygota</taxon>
        <taxon>Neoptera</taxon>
        <taxon>Endopterygota</taxon>
        <taxon>Diptera</taxon>
        <taxon>Nematocera</taxon>
        <taxon>Chironomoidea</taxon>
        <taxon>Chironomidae</taxon>
        <taxon>Clunio</taxon>
    </lineage>
</organism>
<dbReference type="GO" id="GO:0003723">
    <property type="term" value="F:RNA binding"/>
    <property type="evidence" value="ECO:0007669"/>
    <property type="project" value="UniProtKB-UniRule"/>
</dbReference>
<dbReference type="SMART" id="SM00322">
    <property type="entry name" value="KH"/>
    <property type="match status" value="1"/>
</dbReference>
<dbReference type="InterPro" id="IPR036612">
    <property type="entry name" value="KH_dom_type_1_sf"/>
</dbReference>
<dbReference type="OrthoDB" id="441329at2759"/>
<dbReference type="SUPFAM" id="SSF54791">
    <property type="entry name" value="Eukaryotic type KH-domain (KH-domain type I)"/>
    <property type="match status" value="1"/>
</dbReference>
<dbReference type="Proteomes" id="UP000183832">
    <property type="component" value="Unassembled WGS sequence"/>
</dbReference>
<sequence length="133" mass="14204">MGSVLIESRMVGKLIGPRGATIQQLQNEYNVHISISKEDDAEGNRTAEIRGSDDDVQNAIQAIQERYCNQPGGGGGYQQQGGYRQGGGGGYRQNDGGRSYGNSGGYQQNQGGYRQNRGDGQWGNRGDGTGSGW</sequence>
<gene>
    <name evidence="4" type="primary">KH_1 domain containing protein</name>
    <name evidence="4" type="ORF">CLUMA_CG015872</name>
</gene>
<name>A0A1J1IWI0_9DIPT</name>
<evidence type="ECO:0000313" key="4">
    <source>
        <dbReference type="EMBL" id="CRL02905.1"/>
    </source>
</evidence>
<feature type="domain" description="K Homology" evidence="3">
    <location>
        <begin position="3"/>
        <end position="68"/>
    </location>
</feature>
<evidence type="ECO:0000259" key="3">
    <source>
        <dbReference type="SMART" id="SM00322"/>
    </source>
</evidence>